<feature type="coiled-coil region" evidence="1">
    <location>
        <begin position="8"/>
        <end position="36"/>
    </location>
</feature>
<evidence type="ECO:0000256" key="1">
    <source>
        <dbReference type="SAM" id="Coils"/>
    </source>
</evidence>
<dbReference type="Gene3D" id="1.20.1260.10">
    <property type="match status" value="1"/>
</dbReference>
<dbReference type="Proteomes" id="UP000704433">
    <property type="component" value="Unassembled WGS sequence"/>
</dbReference>
<gene>
    <name evidence="2" type="ORF">KYX84_13480</name>
</gene>
<dbReference type="AlphaFoldDB" id="A0AAW4QLV8"/>
<organism evidence="2 3">
    <name type="scientific">Enterococcus lactis</name>
    <dbReference type="NCBI Taxonomy" id="357441"/>
    <lineage>
        <taxon>Bacteria</taxon>
        <taxon>Bacillati</taxon>
        <taxon>Bacillota</taxon>
        <taxon>Bacilli</taxon>
        <taxon>Lactobacillales</taxon>
        <taxon>Enterococcaceae</taxon>
        <taxon>Enterococcus</taxon>
    </lineage>
</organism>
<evidence type="ECO:0000313" key="2">
    <source>
        <dbReference type="EMBL" id="MBX4195149.1"/>
    </source>
</evidence>
<accession>A0AAW4QLV8</accession>
<proteinExistence type="predicted"/>
<evidence type="ECO:0000313" key="3">
    <source>
        <dbReference type="Proteomes" id="UP000704433"/>
    </source>
</evidence>
<reference evidence="2" key="1">
    <citation type="journal article" date="2022" name="J. Anim. Sci.">
        <title>Whole genome sequence analyses-based assessment of virulence potential and antimicrobial susceptibilities and resistance of Enterococcus faecium strains isolated from commercial swine and cattle probiotic products.</title>
        <authorList>
            <person name="Shridhar P.B."/>
            <person name="Amachawadi R.G."/>
            <person name="Tokach M."/>
            <person name="Patel I."/>
            <person name="Gangiredla J."/>
            <person name="Mammel M."/>
            <person name="Nagaraja T.G."/>
        </authorList>
    </citation>
    <scope>NUCLEOTIDE SEQUENCE</scope>
    <source>
        <strain evidence="2">EF216</strain>
    </source>
</reference>
<protein>
    <submittedName>
        <fullName evidence="2">DUF305 domain-containing protein</fullName>
    </submittedName>
</protein>
<comment type="caution">
    <text evidence="2">The sequence shown here is derived from an EMBL/GenBank/DDBJ whole genome shotgun (WGS) entry which is preliminary data.</text>
</comment>
<keyword evidence="1" id="KW-0175">Coiled coil</keyword>
<name>A0AAW4QLV8_9ENTE</name>
<feature type="non-terminal residue" evidence="2">
    <location>
        <position position="1"/>
    </location>
</feature>
<dbReference type="EMBL" id="JAIFOD010000074">
    <property type="protein sequence ID" value="MBX4195149.1"/>
    <property type="molecule type" value="Genomic_DNA"/>
</dbReference>
<dbReference type="InterPro" id="IPR012347">
    <property type="entry name" value="Ferritin-like"/>
</dbReference>
<sequence>AIMTSKRADLKDSEVKKLAKEIIQAEEEEIDKMKKMIKEME</sequence>